<dbReference type="PANTHER" id="PTHR10870:SF0">
    <property type="entry name" value="CELL CYCLE CHECKPOINT PROTEIN RAD1"/>
    <property type="match status" value="1"/>
</dbReference>
<reference evidence="6 7" key="1">
    <citation type="journal article" date="2021" name="Commun. Biol.">
        <title>The genome of Shorea leprosula (Dipterocarpaceae) highlights the ecological relevance of drought in aseasonal tropical rainforests.</title>
        <authorList>
            <person name="Ng K.K.S."/>
            <person name="Kobayashi M.J."/>
            <person name="Fawcett J.A."/>
            <person name="Hatakeyama M."/>
            <person name="Paape T."/>
            <person name="Ng C.H."/>
            <person name="Ang C.C."/>
            <person name="Tnah L.H."/>
            <person name="Lee C.T."/>
            <person name="Nishiyama T."/>
            <person name="Sese J."/>
            <person name="O'Brien M.J."/>
            <person name="Copetti D."/>
            <person name="Mohd Noor M.I."/>
            <person name="Ong R.C."/>
            <person name="Putra M."/>
            <person name="Sireger I.Z."/>
            <person name="Indrioko S."/>
            <person name="Kosugi Y."/>
            <person name="Izuno A."/>
            <person name="Isagi Y."/>
            <person name="Lee S.L."/>
            <person name="Shimizu K.K."/>
        </authorList>
    </citation>
    <scope>NUCLEOTIDE SEQUENCE [LARGE SCALE GENOMIC DNA]</scope>
    <source>
        <strain evidence="6">214</strain>
    </source>
</reference>
<dbReference type="Proteomes" id="UP001054252">
    <property type="component" value="Unassembled WGS sequence"/>
</dbReference>
<keyword evidence="4" id="KW-0234">DNA repair</keyword>
<proteinExistence type="inferred from homology"/>
<evidence type="ECO:0000313" key="7">
    <source>
        <dbReference type="Proteomes" id="UP001054252"/>
    </source>
</evidence>
<dbReference type="AlphaFoldDB" id="A0AAV5I3U9"/>
<evidence type="ECO:0000256" key="4">
    <source>
        <dbReference type="ARBA" id="ARBA00023204"/>
    </source>
</evidence>
<keyword evidence="3" id="KW-0227">DNA damage</keyword>
<organism evidence="6 7">
    <name type="scientific">Rubroshorea leprosula</name>
    <dbReference type="NCBI Taxonomy" id="152421"/>
    <lineage>
        <taxon>Eukaryota</taxon>
        <taxon>Viridiplantae</taxon>
        <taxon>Streptophyta</taxon>
        <taxon>Embryophyta</taxon>
        <taxon>Tracheophyta</taxon>
        <taxon>Spermatophyta</taxon>
        <taxon>Magnoliopsida</taxon>
        <taxon>eudicotyledons</taxon>
        <taxon>Gunneridae</taxon>
        <taxon>Pentapetalae</taxon>
        <taxon>rosids</taxon>
        <taxon>malvids</taxon>
        <taxon>Malvales</taxon>
        <taxon>Dipterocarpaceae</taxon>
        <taxon>Rubroshorea</taxon>
    </lineage>
</organism>
<dbReference type="GO" id="GO:0030896">
    <property type="term" value="C:checkpoint clamp complex"/>
    <property type="evidence" value="ECO:0007669"/>
    <property type="project" value="TreeGrafter"/>
</dbReference>
<sequence length="127" mass="13897">MPLLIRPVDSLDACIYAEIRTRIPETISWDYNFEPAATTPLTFTVEVLYFSLQLPDYSRAEPASTGISTSLKFLQATTSNLPSTSSVVKDNRGSKLTIGRGGILKVQDLVSIARLPASHPHIESVGY</sequence>
<protein>
    <recommendedName>
        <fullName evidence="8">Antifreeze protein</fullName>
    </recommendedName>
</protein>
<evidence type="ECO:0000256" key="5">
    <source>
        <dbReference type="ARBA" id="ARBA00023242"/>
    </source>
</evidence>
<evidence type="ECO:0008006" key="8">
    <source>
        <dbReference type="Google" id="ProtNLM"/>
    </source>
</evidence>
<dbReference type="PANTHER" id="PTHR10870">
    <property type="entry name" value="CELL CYCLE CHECKPOINT PROTEIN RAD1"/>
    <property type="match status" value="1"/>
</dbReference>
<accession>A0AAV5I3U9</accession>
<name>A0AAV5I3U9_9ROSI</name>
<dbReference type="GO" id="GO:0006281">
    <property type="term" value="P:DNA repair"/>
    <property type="evidence" value="ECO:0007669"/>
    <property type="project" value="UniProtKB-KW"/>
</dbReference>
<gene>
    <name evidence="6" type="ORF">SLEP1_g9102</name>
</gene>
<dbReference type="GO" id="GO:0000077">
    <property type="term" value="P:DNA damage checkpoint signaling"/>
    <property type="evidence" value="ECO:0007669"/>
    <property type="project" value="InterPro"/>
</dbReference>
<evidence type="ECO:0000256" key="3">
    <source>
        <dbReference type="ARBA" id="ARBA00022763"/>
    </source>
</evidence>
<evidence type="ECO:0000313" key="6">
    <source>
        <dbReference type="EMBL" id="GKU95782.1"/>
    </source>
</evidence>
<keyword evidence="5" id="KW-0539">Nucleus</keyword>
<comment type="similarity">
    <text evidence="2">Belongs to the rad1 family.</text>
</comment>
<dbReference type="InterPro" id="IPR003021">
    <property type="entry name" value="Rad1_Rec1_Rad17"/>
</dbReference>
<evidence type="ECO:0000256" key="2">
    <source>
        <dbReference type="ARBA" id="ARBA00010991"/>
    </source>
</evidence>
<comment type="caution">
    <text evidence="6">The sequence shown here is derived from an EMBL/GenBank/DDBJ whole genome shotgun (WGS) entry which is preliminary data.</text>
</comment>
<keyword evidence="7" id="KW-1185">Reference proteome</keyword>
<dbReference type="EMBL" id="BPVZ01000009">
    <property type="protein sequence ID" value="GKU95782.1"/>
    <property type="molecule type" value="Genomic_DNA"/>
</dbReference>
<evidence type="ECO:0000256" key="1">
    <source>
        <dbReference type="ARBA" id="ARBA00004123"/>
    </source>
</evidence>
<comment type="subcellular location">
    <subcellularLocation>
        <location evidence="1">Nucleus</location>
    </subcellularLocation>
</comment>